<name>A0ACC2Q483_9NEOP</name>
<comment type="caution">
    <text evidence="1">The sequence shown here is derived from an EMBL/GenBank/DDBJ whole genome shotgun (WGS) entry which is preliminary data.</text>
</comment>
<evidence type="ECO:0000313" key="2">
    <source>
        <dbReference type="Proteomes" id="UP001231649"/>
    </source>
</evidence>
<protein>
    <submittedName>
        <fullName evidence="1">Uncharacterized protein</fullName>
    </submittedName>
</protein>
<reference evidence="1" key="1">
    <citation type="submission" date="2023-03" db="EMBL/GenBank/DDBJ databases">
        <title>Chromosome-level genomes of two armyworms, Mythimna separata and Mythimna loreyi, provide insights into the biosynthesis and reception of sex pheromones.</title>
        <authorList>
            <person name="Zhao H."/>
        </authorList>
    </citation>
    <scope>NUCLEOTIDE SEQUENCE</scope>
    <source>
        <strain evidence="1">BeijingLab</strain>
    </source>
</reference>
<proteinExistence type="predicted"/>
<dbReference type="EMBL" id="CM056803">
    <property type="protein sequence ID" value="KAJ8707554.1"/>
    <property type="molecule type" value="Genomic_DNA"/>
</dbReference>
<accession>A0ACC2Q483</accession>
<evidence type="ECO:0000313" key="1">
    <source>
        <dbReference type="EMBL" id="KAJ8707554.1"/>
    </source>
</evidence>
<organism evidence="1 2">
    <name type="scientific">Mythimna loreyi</name>
    <dbReference type="NCBI Taxonomy" id="667449"/>
    <lineage>
        <taxon>Eukaryota</taxon>
        <taxon>Metazoa</taxon>
        <taxon>Ecdysozoa</taxon>
        <taxon>Arthropoda</taxon>
        <taxon>Hexapoda</taxon>
        <taxon>Insecta</taxon>
        <taxon>Pterygota</taxon>
        <taxon>Neoptera</taxon>
        <taxon>Endopterygota</taxon>
        <taxon>Lepidoptera</taxon>
        <taxon>Glossata</taxon>
        <taxon>Ditrysia</taxon>
        <taxon>Noctuoidea</taxon>
        <taxon>Noctuidae</taxon>
        <taxon>Noctuinae</taxon>
        <taxon>Hadenini</taxon>
        <taxon>Mythimna</taxon>
    </lineage>
</organism>
<keyword evidence="2" id="KW-1185">Reference proteome</keyword>
<sequence>MLKCGACGKFLAINDGIKCTKCPVFYHRVCVNLGPTVSSSAKWMCPGCKAKVPRTDNSHTPVKGIDELSSFSVQAAVARSDNTSDKISDTEGISLAVEIRCLRSEVNALRDELRQFRDEFSGLDDKMNKCCNRMDTLEERVKEIEENMDSSGSPRLVQLEETIGELQQQLNEREQESLMNDVQLSGVVESSGENSAQLIGTLALKLGIRLEEQDIVFAKRVGNVRRDHTEGEKLRPRIIVVRLSRRAVRDDLLSAVRVRRNLTTADIGVPGTPRRIYLNERLTKTNRQLFYNTRQAAIRLEWKYTWTKDGRILARKEEGKPVVHVRTERDISRFFVTK</sequence>
<gene>
    <name evidence="1" type="ORF">PYW08_010806</name>
</gene>
<dbReference type="Proteomes" id="UP001231649">
    <property type="component" value="Chromosome 27"/>
</dbReference>